<feature type="binding site" evidence="5">
    <location>
        <position position="83"/>
    </location>
    <ligand>
        <name>S-adenosyl-L-methionine</name>
        <dbReference type="ChEBI" id="CHEBI:59789"/>
    </ligand>
</feature>
<dbReference type="PANTHER" id="PTHR43464">
    <property type="entry name" value="METHYLTRANSFERASE"/>
    <property type="match status" value="1"/>
</dbReference>
<dbReference type="Proteomes" id="UP001168821">
    <property type="component" value="Unassembled WGS sequence"/>
</dbReference>
<dbReference type="GO" id="GO:0046872">
    <property type="term" value="F:metal ion binding"/>
    <property type="evidence" value="ECO:0007669"/>
    <property type="project" value="UniProtKB-KW"/>
</dbReference>
<dbReference type="InterPro" id="IPR010233">
    <property type="entry name" value="UbiG_MeTrfase"/>
</dbReference>
<comment type="catalytic activity">
    <reaction evidence="5">
        <text>a 3,4-dihydroxy-5-(all-trans-polyprenyl)benzoate + S-adenosyl-L-methionine = a 4-hydroxy-3-methoxy-5-(all-trans-polyprenyl)benzoate + S-adenosyl-L-homocysteine + H(+)</text>
        <dbReference type="Rhea" id="RHEA:44452"/>
        <dbReference type="Rhea" id="RHEA-COMP:10930"/>
        <dbReference type="Rhea" id="RHEA-COMP:10931"/>
        <dbReference type="ChEBI" id="CHEBI:15378"/>
        <dbReference type="ChEBI" id="CHEBI:57856"/>
        <dbReference type="ChEBI" id="CHEBI:59789"/>
        <dbReference type="ChEBI" id="CHEBI:64694"/>
        <dbReference type="ChEBI" id="CHEBI:84443"/>
        <dbReference type="EC" id="2.1.1.114"/>
    </reaction>
</comment>
<comment type="similarity">
    <text evidence="5">Belongs to the class I-like SAM-binding methyltransferase superfamily. UbiG/COQ3 family.</text>
</comment>
<dbReference type="GO" id="GO:0010420">
    <property type="term" value="F:polyprenyldihydroxybenzoate methyltransferase activity"/>
    <property type="evidence" value="ECO:0007669"/>
    <property type="project" value="UniProtKB-UniRule"/>
</dbReference>
<evidence type="ECO:0000256" key="1">
    <source>
        <dbReference type="ARBA" id="ARBA00022603"/>
    </source>
</evidence>
<dbReference type="InterPro" id="IPR029063">
    <property type="entry name" value="SAM-dependent_MTases_sf"/>
</dbReference>
<dbReference type="Pfam" id="PF08241">
    <property type="entry name" value="Methyltransf_11"/>
    <property type="match status" value="1"/>
</dbReference>
<keyword evidence="1 5" id="KW-0489">Methyltransferase</keyword>
<feature type="binding site" evidence="5">
    <location>
        <position position="148"/>
    </location>
    <ligand>
        <name>S-adenosyl-L-methionine</name>
        <dbReference type="ChEBI" id="CHEBI:59789"/>
    </ligand>
</feature>
<name>A0AA38IFM6_9CUCU</name>
<comment type="caution">
    <text evidence="7">The sequence shown here is derived from an EMBL/GenBank/DDBJ whole genome shotgun (WGS) entry which is preliminary data.</text>
</comment>
<reference evidence="7" key="1">
    <citation type="journal article" date="2023" name="G3 (Bethesda)">
        <title>Whole genome assemblies of Zophobas morio and Tenebrio molitor.</title>
        <authorList>
            <person name="Kaur S."/>
            <person name="Stinson S.A."/>
            <person name="diCenzo G.C."/>
        </authorList>
    </citation>
    <scope>NUCLEOTIDE SEQUENCE</scope>
    <source>
        <strain evidence="7">QUZm001</strain>
    </source>
</reference>
<comment type="subunit">
    <text evidence="5">Component of a multi-subunit COQ enzyme complex.</text>
</comment>
<dbReference type="InterPro" id="IPR013216">
    <property type="entry name" value="Methyltransf_11"/>
</dbReference>
<comment type="catalytic activity">
    <reaction evidence="5">
        <text>a 3-demethylubiquinone + S-adenosyl-L-methionine = a ubiquinone + S-adenosyl-L-homocysteine</text>
        <dbReference type="Rhea" id="RHEA:81215"/>
        <dbReference type="Rhea" id="RHEA-COMP:9565"/>
        <dbReference type="Rhea" id="RHEA-COMP:19654"/>
        <dbReference type="ChEBI" id="CHEBI:16389"/>
        <dbReference type="ChEBI" id="CHEBI:57856"/>
        <dbReference type="ChEBI" id="CHEBI:59789"/>
        <dbReference type="ChEBI" id="CHEBI:231825"/>
    </reaction>
</comment>
<evidence type="ECO:0000313" key="7">
    <source>
        <dbReference type="EMBL" id="KAJ3653261.1"/>
    </source>
</evidence>
<dbReference type="GO" id="GO:0032259">
    <property type="term" value="P:methylation"/>
    <property type="evidence" value="ECO:0007669"/>
    <property type="project" value="UniProtKB-KW"/>
</dbReference>
<protein>
    <recommendedName>
        <fullName evidence="5">Ubiquinone biosynthesis O-methyltransferase, mitochondrial</fullName>
    </recommendedName>
    <alternativeName>
        <fullName evidence="5">3-demethylubiquinol 3-O-methyltransferase</fullName>
        <ecNumber evidence="5">2.1.1.64</ecNumber>
    </alternativeName>
    <alternativeName>
        <fullName evidence="5">3-demethylubiquinone 3-O-methyltransferase</fullName>
        <ecNumber evidence="5">2.1.1.-</ecNumber>
    </alternativeName>
    <alternativeName>
        <fullName evidence="5">Polyprenyldihydroxybenzoate methyltransferase</fullName>
        <ecNumber evidence="5">2.1.1.114</ecNumber>
    </alternativeName>
</protein>
<evidence type="ECO:0000259" key="6">
    <source>
        <dbReference type="Pfam" id="PF08241"/>
    </source>
</evidence>
<evidence type="ECO:0000256" key="4">
    <source>
        <dbReference type="ARBA" id="ARBA00022691"/>
    </source>
</evidence>
<comment type="function">
    <text evidence="5">O-methyltransferase required for two non-consecutive steps during ubiquinone biosynthesis. Catalyzes the 2 O-methylation of 3,4-dihydroxy-5-(all-trans-polyprenyl)benzoic acid into 4-hydroxy-3-methoxy-5-(all-trans-polyprenyl)benzoic acid. Also catalyzes the last step of ubiquinone biosynthesis by mediating methylation of 3-demethylubiquinone into ubiquinone. Also able to mediate the methylation of 3-demethylubiquinol into ubiquinol.</text>
</comment>
<evidence type="ECO:0000256" key="3">
    <source>
        <dbReference type="ARBA" id="ARBA00022688"/>
    </source>
</evidence>
<dbReference type="EC" id="2.1.1.-" evidence="5"/>
<keyword evidence="5" id="KW-0999">Mitochondrion inner membrane</keyword>
<feature type="binding site" evidence="5">
    <location>
        <position position="52"/>
    </location>
    <ligand>
        <name>S-adenosyl-L-methionine</name>
        <dbReference type="ChEBI" id="CHEBI:59789"/>
    </ligand>
</feature>
<keyword evidence="5" id="KW-0472">Membrane</keyword>
<dbReference type="EC" id="2.1.1.114" evidence="5"/>
<dbReference type="HAMAP" id="MF_00472">
    <property type="entry name" value="UbiG"/>
    <property type="match status" value="1"/>
</dbReference>
<keyword evidence="5" id="KW-0479">Metal-binding</keyword>
<evidence type="ECO:0000256" key="5">
    <source>
        <dbReference type="HAMAP-Rule" id="MF_03190"/>
    </source>
</evidence>
<feature type="binding site" evidence="5">
    <location>
        <position position="152"/>
    </location>
    <ligand>
        <name>Mg(2+)</name>
        <dbReference type="ChEBI" id="CHEBI:18420"/>
    </ligand>
</feature>
<dbReference type="SUPFAM" id="SSF53335">
    <property type="entry name" value="S-adenosyl-L-methionine-dependent methyltransferases"/>
    <property type="match status" value="1"/>
</dbReference>
<sequence>MWRHLLKSTRNLSSTTGSTVDTSELRHFKQFANEWWNECGDLRALHSLNKLRIPLVRDGILSVLQKSTQGTTPLKDISILDVGCGGGILTEPLARIGGHVTGLDANCDLIEKAKLRTKEKNLKVDYLCSSIEKYACDNKEKHDAVVASEILEHVTQKKEFLEACVQCLKPGGSVFITTINKTPVANVLGIFVAENLLGLLPKGTHQYEKFIKPHNLEKILEDLNCKTVLVQGMFYNFVGNEWHWCSNDSINYALHAVKLKN</sequence>
<keyword evidence="5" id="KW-0460">Magnesium</keyword>
<dbReference type="PANTHER" id="PTHR43464:SF19">
    <property type="entry name" value="UBIQUINONE BIOSYNTHESIS O-METHYLTRANSFERASE, MITOCHONDRIAL"/>
    <property type="match status" value="1"/>
</dbReference>
<evidence type="ECO:0000256" key="2">
    <source>
        <dbReference type="ARBA" id="ARBA00022679"/>
    </source>
</evidence>
<comment type="subcellular location">
    <subcellularLocation>
        <location evidence="5">Mitochondrion inner membrane</location>
        <topology evidence="5">Peripheral membrane protein</topology>
        <orientation evidence="5">Matrix side</orientation>
    </subcellularLocation>
</comment>
<keyword evidence="2 5" id="KW-0808">Transferase</keyword>
<comment type="cofactor">
    <cofactor evidence="5">
        <name>Mg(2+)</name>
        <dbReference type="ChEBI" id="CHEBI:18420"/>
    </cofactor>
</comment>
<feature type="domain" description="Methyltransferase type 11" evidence="6">
    <location>
        <begin position="80"/>
        <end position="176"/>
    </location>
</feature>
<dbReference type="EMBL" id="JALNTZ010000004">
    <property type="protein sequence ID" value="KAJ3653261.1"/>
    <property type="molecule type" value="Genomic_DNA"/>
</dbReference>
<keyword evidence="3 5" id="KW-0831">Ubiquinone biosynthesis</keyword>
<dbReference type="GO" id="GO:0031314">
    <property type="term" value="C:extrinsic component of mitochondrial inner membrane"/>
    <property type="evidence" value="ECO:0007669"/>
    <property type="project" value="UniProtKB-UniRule"/>
</dbReference>
<keyword evidence="8" id="KW-1185">Reference proteome</keyword>
<organism evidence="7 8">
    <name type="scientific">Zophobas morio</name>
    <dbReference type="NCBI Taxonomy" id="2755281"/>
    <lineage>
        <taxon>Eukaryota</taxon>
        <taxon>Metazoa</taxon>
        <taxon>Ecdysozoa</taxon>
        <taxon>Arthropoda</taxon>
        <taxon>Hexapoda</taxon>
        <taxon>Insecta</taxon>
        <taxon>Pterygota</taxon>
        <taxon>Neoptera</taxon>
        <taxon>Endopterygota</taxon>
        <taxon>Coleoptera</taxon>
        <taxon>Polyphaga</taxon>
        <taxon>Cucujiformia</taxon>
        <taxon>Tenebrionidae</taxon>
        <taxon>Zophobas</taxon>
    </lineage>
</organism>
<dbReference type="CDD" id="cd02440">
    <property type="entry name" value="AdoMet_MTases"/>
    <property type="match status" value="1"/>
</dbReference>
<dbReference type="EC" id="2.1.1.64" evidence="5"/>
<evidence type="ECO:0000313" key="8">
    <source>
        <dbReference type="Proteomes" id="UP001168821"/>
    </source>
</evidence>
<dbReference type="Gene3D" id="3.40.50.150">
    <property type="entry name" value="Vaccinia Virus protein VP39"/>
    <property type="match status" value="1"/>
</dbReference>
<feature type="binding site" evidence="5">
    <location>
        <position position="153"/>
    </location>
    <ligand>
        <name>Mg(2+)</name>
        <dbReference type="ChEBI" id="CHEBI:18420"/>
    </ligand>
</feature>
<comment type="catalytic activity">
    <reaction evidence="5">
        <text>a 3-demethylubiquinol + S-adenosyl-L-methionine = a ubiquinol + S-adenosyl-L-homocysteine + H(+)</text>
        <dbReference type="Rhea" id="RHEA:44380"/>
        <dbReference type="Rhea" id="RHEA-COMP:9566"/>
        <dbReference type="Rhea" id="RHEA-COMP:10914"/>
        <dbReference type="ChEBI" id="CHEBI:15378"/>
        <dbReference type="ChEBI" id="CHEBI:17976"/>
        <dbReference type="ChEBI" id="CHEBI:57856"/>
        <dbReference type="ChEBI" id="CHEBI:59789"/>
        <dbReference type="ChEBI" id="CHEBI:84422"/>
        <dbReference type="EC" id="2.1.1.64"/>
    </reaction>
</comment>
<feature type="binding site" evidence="5">
    <location>
        <position position="104"/>
    </location>
    <ligand>
        <name>S-adenosyl-L-methionine</name>
        <dbReference type="ChEBI" id="CHEBI:59789"/>
    </ligand>
</feature>
<comment type="pathway">
    <text evidence="5">Cofactor biosynthesis; ubiquinone biosynthesis.</text>
</comment>
<dbReference type="NCBIfam" id="TIGR01983">
    <property type="entry name" value="UbiG"/>
    <property type="match status" value="1"/>
</dbReference>
<proteinExistence type="inferred from homology"/>
<accession>A0AA38IFM6</accession>
<keyword evidence="5" id="KW-0496">Mitochondrion</keyword>
<keyword evidence="4 5" id="KW-0949">S-adenosyl-L-methionine</keyword>
<feature type="binding site" evidence="5">
    <location>
        <position position="149"/>
    </location>
    <ligand>
        <name>Mg(2+)</name>
        <dbReference type="ChEBI" id="CHEBI:18420"/>
    </ligand>
</feature>
<gene>
    <name evidence="5" type="primary">coq3</name>
    <name evidence="7" type="ORF">Zmor_012522</name>
</gene>
<dbReference type="GO" id="GO:0061542">
    <property type="term" value="F:3-demethylubiquinol 3-O-methyltransferase activity"/>
    <property type="evidence" value="ECO:0007669"/>
    <property type="project" value="UniProtKB-UniRule"/>
</dbReference>
<dbReference type="AlphaFoldDB" id="A0AA38IFM6"/>